<name>A0A315VJZ5_GAMAF</name>
<comment type="subcellular location">
    <subcellularLocation>
        <location evidence="1">Membrane</location>
        <topology evidence="1">Multi-pass membrane protein</topology>
    </subcellularLocation>
</comment>
<dbReference type="InterPro" id="IPR050363">
    <property type="entry name" value="MIP/Aquaporin"/>
</dbReference>
<dbReference type="AlphaFoldDB" id="A0A315VJZ5"/>
<evidence type="ECO:0000256" key="2">
    <source>
        <dbReference type="ARBA" id="ARBA00006175"/>
    </source>
</evidence>
<evidence type="ECO:0000256" key="7">
    <source>
        <dbReference type="ARBA" id="ARBA00034651"/>
    </source>
</evidence>
<dbReference type="GO" id="GO:0015254">
    <property type="term" value="F:glycerol channel activity"/>
    <property type="evidence" value="ECO:0007669"/>
    <property type="project" value="TreeGrafter"/>
</dbReference>
<evidence type="ECO:0000256" key="4">
    <source>
        <dbReference type="ARBA" id="ARBA00022692"/>
    </source>
</evidence>
<comment type="caution">
    <text evidence="10">The sequence shown here is derived from an EMBL/GenBank/DDBJ whole genome shotgun (WGS) entry which is preliminary data.</text>
</comment>
<gene>
    <name evidence="10" type="ORF">CCH79_00010996</name>
</gene>
<dbReference type="GO" id="GO:0015250">
    <property type="term" value="F:water channel activity"/>
    <property type="evidence" value="ECO:0007669"/>
    <property type="project" value="TreeGrafter"/>
</dbReference>
<dbReference type="Pfam" id="PF00230">
    <property type="entry name" value="MIP"/>
    <property type="match status" value="1"/>
</dbReference>
<dbReference type="SUPFAM" id="SSF81338">
    <property type="entry name" value="Aquaporin-like"/>
    <property type="match status" value="1"/>
</dbReference>
<evidence type="ECO:0000256" key="9">
    <source>
        <dbReference type="SAM" id="Phobius"/>
    </source>
</evidence>
<accession>A0A315VJZ5</accession>
<reference evidence="10 11" key="1">
    <citation type="journal article" date="2018" name="G3 (Bethesda)">
        <title>A High-Quality Reference Genome for the Invasive Mosquitofish Gambusia affinis Using a Chicago Library.</title>
        <authorList>
            <person name="Hoffberg S.L."/>
            <person name="Troendle N.J."/>
            <person name="Glenn T.C."/>
            <person name="Mahmud O."/>
            <person name="Louha S."/>
            <person name="Chalopin D."/>
            <person name="Bennetzen J.L."/>
            <person name="Mauricio R."/>
        </authorList>
    </citation>
    <scope>NUCLEOTIDE SEQUENCE [LARGE SCALE GENOMIC DNA]</scope>
    <source>
        <strain evidence="10">NE01/NJP1002.9</strain>
        <tissue evidence="10">Muscle</tissue>
    </source>
</reference>
<dbReference type="InterPro" id="IPR023271">
    <property type="entry name" value="Aquaporin-like"/>
</dbReference>
<evidence type="ECO:0000256" key="3">
    <source>
        <dbReference type="ARBA" id="ARBA00022448"/>
    </source>
</evidence>
<comment type="catalytic activity">
    <reaction evidence="8">
        <text>glycerol(in) = glycerol(out)</text>
        <dbReference type="Rhea" id="RHEA:29675"/>
        <dbReference type="ChEBI" id="CHEBI:17754"/>
    </reaction>
</comment>
<dbReference type="InterPro" id="IPR000425">
    <property type="entry name" value="MIP"/>
</dbReference>
<keyword evidence="3" id="KW-0813">Transport</keyword>
<evidence type="ECO:0000313" key="11">
    <source>
        <dbReference type="Proteomes" id="UP000250572"/>
    </source>
</evidence>
<organism evidence="10 11">
    <name type="scientific">Gambusia affinis</name>
    <name type="common">Western mosquitofish</name>
    <name type="synonym">Heterandria affinis</name>
    <dbReference type="NCBI Taxonomy" id="33528"/>
    <lineage>
        <taxon>Eukaryota</taxon>
        <taxon>Metazoa</taxon>
        <taxon>Chordata</taxon>
        <taxon>Craniata</taxon>
        <taxon>Vertebrata</taxon>
        <taxon>Euteleostomi</taxon>
        <taxon>Actinopterygii</taxon>
        <taxon>Neopterygii</taxon>
        <taxon>Teleostei</taxon>
        <taxon>Neoteleostei</taxon>
        <taxon>Acanthomorphata</taxon>
        <taxon>Ovalentaria</taxon>
        <taxon>Atherinomorphae</taxon>
        <taxon>Cyprinodontiformes</taxon>
        <taxon>Poeciliidae</taxon>
        <taxon>Poeciliinae</taxon>
        <taxon>Gambusia</taxon>
    </lineage>
</organism>
<dbReference type="GO" id="GO:0015204">
    <property type="term" value="F:urea transmembrane transporter activity"/>
    <property type="evidence" value="ECO:0007669"/>
    <property type="project" value="TreeGrafter"/>
</dbReference>
<evidence type="ECO:0000256" key="1">
    <source>
        <dbReference type="ARBA" id="ARBA00004141"/>
    </source>
</evidence>
<evidence type="ECO:0000313" key="10">
    <source>
        <dbReference type="EMBL" id="PWA23815.1"/>
    </source>
</evidence>
<dbReference type="Proteomes" id="UP000250572">
    <property type="component" value="Unassembled WGS sequence"/>
</dbReference>
<feature type="transmembrane region" description="Helical" evidence="9">
    <location>
        <begin position="41"/>
        <end position="65"/>
    </location>
</feature>
<evidence type="ECO:0000256" key="8">
    <source>
        <dbReference type="ARBA" id="ARBA00049405"/>
    </source>
</evidence>
<feature type="non-terminal residue" evidence="10">
    <location>
        <position position="1"/>
    </location>
</feature>
<evidence type="ECO:0000256" key="6">
    <source>
        <dbReference type="ARBA" id="ARBA00023136"/>
    </source>
</evidence>
<feature type="non-terminal residue" evidence="10">
    <location>
        <position position="96"/>
    </location>
</feature>
<proteinExistence type="inferred from homology"/>
<keyword evidence="6 9" id="KW-0472">Membrane</keyword>
<dbReference type="PANTHER" id="PTHR43829">
    <property type="entry name" value="AQUAPORIN OR AQUAGLYCEROPORIN RELATED"/>
    <property type="match status" value="1"/>
</dbReference>
<sequence>TPSEYLPLGGGFLDQVVGTGKLLLCLLSLTERRNAPTPPDLIAPTVAGIALGIIVSMSANCGAALNPSRNLGPRLLTLGNRSLYSRTRCLPSISLL</sequence>
<keyword evidence="4 9" id="KW-0812">Transmembrane</keyword>
<dbReference type="EMBL" id="NHOQ01001560">
    <property type="protein sequence ID" value="PWA23815.1"/>
    <property type="molecule type" value="Genomic_DNA"/>
</dbReference>
<keyword evidence="5 9" id="KW-1133">Transmembrane helix</keyword>
<dbReference type="Gene3D" id="1.20.1080.10">
    <property type="entry name" value="Glycerol uptake facilitator protein"/>
    <property type="match status" value="1"/>
</dbReference>
<keyword evidence="11" id="KW-1185">Reference proteome</keyword>
<protein>
    <submittedName>
        <fullName evidence="10">Uncharacterized protein</fullName>
    </submittedName>
</protein>
<dbReference type="GO" id="GO:0016323">
    <property type="term" value="C:basolateral plasma membrane"/>
    <property type="evidence" value="ECO:0007669"/>
    <property type="project" value="TreeGrafter"/>
</dbReference>
<evidence type="ECO:0000256" key="5">
    <source>
        <dbReference type="ARBA" id="ARBA00022989"/>
    </source>
</evidence>
<comment type="catalytic activity">
    <reaction evidence="7">
        <text>H2O(in) = H2O(out)</text>
        <dbReference type="Rhea" id="RHEA:29667"/>
        <dbReference type="ChEBI" id="CHEBI:15377"/>
    </reaction>
</comment>
<comment type="similarity">
    <text evidence="2">Belongs to the MIP/aquaporin (TC 1.A.8) family.</text>
</comment>
<dbReference type="PANTHER" id="PTHR43829:SF20">
    <property type="entry name" value="AQUAPORIN 10"/>
    <property type="match status" value="1"/>
</dbReference>